<dbReference type="InterPro" id="IPR006311">
    <property type="entry name" value="TAT_signal"/>
</dbReference>
<dbReference type="EMBL" id="CP028130">
    <property type="protein sequence ID" value="AZZ56922.1"/>
    <property type="molecule type" value="Genomic_DNA"/>
</dbReference>
<gene>
    <name evidence="2" type="ORF">C7V51_14325</name>
</gene>
<dbReference type="KEGG" id="ria:C7V51_14325"/>
<feature type="signal peptide" evidence="1">
    <location>
        <begin position="1"/>
        <end position="32"/>
    </location>
</feature>
<evidence type="ECO:0000313" key="3">
    <source>
        <dbReference type="Proteomes" id="UP000283946"/>
    </source>
</evidence>
<dbReference type="AlphaFoldDB" id="A0AAD1EN56"/>
<dbReference type="RefSeq" id="WP_104266133.1">
    <property type="nucleotide sequence ID" value="NZ_CP028130.1"/>
</dbReference>
<accession>A0AAD1EN56</accession>
<proteinExistence type="predicted"/>
<sequence length="269" mass="27760">MTTIRSARRSLARLGGICAVALLTLLGPAAPAATAQSLRDQIPIVAGTSLGVEGAHRCTAGAVLRSSSMMSLLTPVARATRYVVLAKHCAGLGVEVTVGGQVVGTVTWRSATHDVEIVTVPPSMISRPLCSGSSQLHHCTISNPTPRAVGRIVLSNGGLPEAIPILGTGVPAFGERFCTSGAVSFTNCSFELEEDVPAFGWAPDEMAARTSNGYNVIDGDSGGPVASTGGTLYGIILVGGRGRIAGIMGYLPIDVIFQNLRYRYDVAPA</sequence>
<feature type="chain" id="PRO_5042295235" evidence="1">
    <location>
        <begin position="33"/>
        <end position="269"/>
    </location>
</feature>
<dbReference type="InterPro" id="IPR033116">
    <property type="entry name" value="TRYPSIN_SER"/>
</dbReference>
<keyword evidence="1" id="KW-0732">Signal</keyword>
<reference evidence="2 3" key="1">
    <citation type="submission" date="2018-03" db="EMBL/GenBank/DDBJ databases">
        <title>Bacteriophage NCPPB3778 and a type I-E CRISPR drive the evolution of the US Biological Select Agent, Rathayibacter toxicus.</title>
        <authorList>
            <person name="Davis E.W.II."/>
            <person name="Tabima J.F."/>
            <person name="Weisberg A.J."/>
            <person name="Dantas Lopes L."/>
            <person name="Wiseman M.S."/>
            <person name="Wiseman M.S."/>
            <person name="Pupko T."/>
            <person name="Belcher M.S."/>
            <person name="Sechler A.J."/>
            <person name="Tancos M.A."/>
            <person name="Schroeder B.K."/>
            <person name="Murray T.D."/>
            <person name="Luster D.G."/>
            <person name="Schneider W.L."/>
            <person name="Rogers E."/>
            <person name="Andreote F.D."/>
            <person name="Grunwald N.J."/>
            <person name="Putnam M.L."/>
            <person name="Chang J.H."/>
        </authorList>
    </citation>
    <scope>NUCLEOTIDE SEQUENCE [LARGE SCALE GENOMIC DNA]</scope>
    <source>
        <strain evidence="2 3">NCCPB 2253</strain>
    </source>
</reference>
<dbReference type="PROSITE" id="PS00135">
    <property type="entry name" value="TRYPSIN_SER"/>
    <property type="match status" value="1"/>
</dbReference>
<dbReference type="InterPro" id="IPR043504">
    <property type="entry name" value="Peptidase_S1_PA_chymotrypsin"/>
</dbReference>
<evidence type="ECO:0000313" key="2">
    <source>
        <dbReference type="EMBL" id="AZZ56922.1"/>
    </source>
</evidence>
<evidence type="ECO:0000256" key="1">
    <source>
        <dbReference type="SAM" id="SignalP"/>
    </source>
</evidence>
<dbReference type="Proteomes" id="UP000283946">
    <property type="component" value="Chromosome"/>
</dbReference>
<dbReference type="SUPFAM" id="SSF50494">
    <property type="entry name" value="Trypsin-like serine proteases"/>
    <property type="match status" value="1"/>
</dbReference>
<dbReference type="InterPro" id="IPR009003">
    <property type="entry name" value="Peptidase_S1_PA"/>
</dbReference>
<organism evidence="2 3">
    <name type="scientific">Rathayibacter iranicus</name>
    <dbReference type="NCBI Taxonomy" id="59737"/>
    <lineage>
        <taxon>Bacteria</taxon>
        <taxon>Bacillati</taxon>
        <taxon>Actinomycetota</taxon>
        <taxon>Actinomycetes</taxon>
        <taxon>Micrococcales</taxon>
        <taxon>Microbacteriaceae</taxon>
        <taxon>Rathayibacter</taxon>
    </lineage>
</organism>
<dbReference type="Gene3D" id="2.40.10.10">
    <property type="entry name" value="Trypsin-like serine proteases"/>
    <property type="match status" value="2"/>
</dbReference>
<name>A0AAD1EN56_9MICO</name>
<protein>
    <submittedName>
        <fullName evidence="2">Uncharacterized protein</fullName>
    </submittedName>
</protein>
<dbReference type="PROSITE" id="PS51318">
    <property type="entry name" value="TAT"/>
    <property type="match status" value="1"/>
</dbReference>